<comment type="caution">
    <text evidence="2">The sequence shown here is derived from an EMBL/GenBank/DDBJ whole genome shotgun (WGS) entry which is preliminary data.</text>
</comment>
<proteinExistence type="predicted"/>
<evidence type="ECO:0000313" key="2">
    <source>
        <dbReference type="EMBL" id="TNN44094.1"/>
    </source>
</evidence>
<evidence type="ECO:0000256" key="1">
    <source>
        <dbReference type="SAM" id="MobiDB-lite"/>
    </source>
</evidence>
<dbReference type="Proteomes" id="UP000314294">
    <property type="component" value="Unassembled WGS sequence"/>
</dbReference>
<gene>
    <name evidence="2" type="ORF">EYF80_045720</name>
</gene>
<evidence type="ECO:0000313" key="3">
    <source>
        <dbReference type="Proteomes" id="UP000314294"/>
    </source>
</evidence>
<accession>A0A4Z2FTP5</accession>
<sequence>MDGQLTFAHLKAPAGSQEAGLGHKLVPRMHLESHDVYSFFSNVRISDVFARLSPRSTNTGAAAEEEEKNLPFSPLKCMRATGWKGPLLLGASRTIPPAVREHANMGEPRRATGEEESAARAKARSQPPF</sequence>
<dbReference type="EMBL" id="SRLO01000924">
    <property type="protein sequence ID" value="TNN44094.1"/>
    <property type="molecule type" value="Genomic_DNA"/>
</dbReference>
<dbReference type="AlphaFoldDB" id="A0A4Z2FTP5"/>
<protein>
    <submittedName>
        <fullName evidence="2">Uncharacterized protein</fullName>
    </submittedName>
</protein>
<organism evidence="2 3">
    <name type="scientific">Liparis tanakae</name>
    <name type="common">Tanaka's snailfish</name>
    <dbReference type="NCBI Taxonomy" id="230148"/>
    <lineage>
        <taxon>Eukaryota</taxon>
        <taxon>Metazoa</taxon>
        <taxon>Chordata</taxon>
        <taxon>Craniata</taxon>
        <taxon>Vertebrata</taxon>
        <taxon>Euteleostomi</taxon>
        <taxon>Actinopterygii</taxon>
        <taxon>Neopterygii</taxon>
        <taxon>Teleostei</taxon>
        <taxon>Neoteleostei</taxon>
        <taxon>Acanthomorphata</taxon>
        <taxon>Eupercaria</taxon>
        <taxon>Perciformes</taxon>
        <taxon>Cottioidei</taxon>
        <taxon>Cottales</taxon>
        <taxon>Liparidae</taxon>
        <taxon>Liparis</taxon>
    </lineage>
</organism>
<feature type="region of interest" description="Disordered" evidence="1">
    <location>
        <begin position="99"/>
        <end position="129"/>
    </location>
</feature>
<reference evidence="2 3" key="1">
    <citation type="submission" date="2019-03" db="EMBL/GenBank/DDBJ databases">
        <title>First draft genome of Liparis tanakae, snailfish: a comprehensive survey of snailfish specific genes.</title>
        <authorList>
            <person name="Kim W."/>
            <person name="Song I."/>
            <person name="Jeong J.-H."/>
            <person name="Kim D."/>
            <person name="Kim S."/>
            <person name="Ryu S."/>
            <person name="Song J.Y."/>
            <person name="Lee S.K."/>
        </authorList>
    </citation>
    <scope>NUCLEOTIDE SEQUENCE [LARGE SCALE GENOMIC DNA]</scope>
    <source>
        <tissue evidence="2">Muscle</tissue>
    </source>
</reference>
<name>A0A4Z2FTP5_9TELE</name>
<keyword evidence="3" id="KW-1185">Reference proteome</keyword>
<feature type="compositionally biased region" description="Basic and acidic residues" evidence="1">
    <location>
        <begin position="99"/>
        <end position="119"/>
    </location>
</feature>